<dbReference type="GeneTree" id="ENSGT00650000093320"/>
<feature type="region of interest" description="Disordered" evidence="10">
    <location>
        <begin position="912"/>
        <end position="957"/>
    </location>
</feature>
<evidence type="ECO:0000313" key="11">
    <source>
        <dbReference type="Ensembl" id="ENSSLUP00000037782.1"/>
    </source>
</evidence>
<dbReference type="Ensembl" id="ENSSLUT00000038940.1">
    <property type="protein sequence ID" value="ENSSLUP00000037782.1"/>
    <property type="gene ID" value="ENSSLUG00000016820.1"/>
</dbReference>
<keyword evidence="7" id="KW-0966">Cell projection</keyword>
<dbReference type="Proteomes" id="UP000694568">
    <property type="component" value="Unplaced"/>
</dbReference>
<feature type="coiled-coil region" evidence="9">
    <location>
        <begin position="216"/>
        <end position="243"/>
    </location>
</feature>
<evidence type="ECO:0000256" key="10">
    <source>
        <dbReference type="SAM" id="MobiDB-lite"/>
    </source>
</evidence>
<dbReference type="Gene3D" id="1.20.5.340">
    <property type="match status" value="1"/>
</dbReference>
<dbReference type="PANTHER" id="PTHR18861:SF3">
    <property type="entry name" value="ERC PROTEIN 2"/>
    <property type="match status" value="1"/>
</dbReference>
<evidence type="ECO:0000256" key="6">
    <source>
        <dbReference type="ARBA" id="ARBA00023212"/>
    </source>
</evidence>
<evidence type="ECO:0000256" key="2">
    <source>
        <dbReference type="ARBA" id="ARBA00022490"/>
    </source>
</evidence>
<evidence type="ECO:0000256" key="5">
    <source>
        <dbReference type="ARBA" id="ARBA00023054"/>
    </source>
</evidence>
<feature type="region of interest" description="Disordered" evidence="10">
    <location>
        <begin position="131"/>
        <end position="216"/>
    </location>
</feature>
<accession>A0A8C9ZC36</accession>
<feature type="compositionally biased region" description="Polar residues" evidence="10">
    <location>
        <begin position="21"/>
        <end position="32"/>
    </location>
</feature>
<organism evidence="11 12">
    <name type="scientific">Sander lucioperca</name>
    <name type="common">Pike-perch</name>
    <name type="synonym">Perca lucioperca</name>
    <dbReference type="NCBI Taxonomy" id="283035"/>
    <lineage>
        <taxon>Eukaryota</taxon>
        <taxon>Metazoa</taxon>
        <taxon>Chordata</taxon>
        <taxon>Craniata</taxon>
        <taxon>Vertebrata</taxon>
        <taxon>Euteleostomi</taxon>
        <taxon>Actinopterygii</taxon>
        <taxon>Neopterygii</taxon>
        <taxon>Teleostei</taxon>
        <taxon>Neoteleostei</taxon>
        <taxon>Acanthomorphata</taxon>
        <taxon>Eupercaria</taxon>
        <taxon>Perciformes</taxon>
        <taxon>Percoidei</taxon>
        <taxon>Percidae</taxon>
        <taxon>Luciopercinae</taxon>
        <taxon>Sander</taxon>
    </lineage>
</organism>
<sequence length="957" mass="108067">MPLNIRAKPAQSKLSAGPKSSGHNDGSTSHARFSSAPKQGKGKQAVSSAPGSRSGLEPGSVSGGVPAPASKLAGGQGSVSRPGSKIKPATAADKGARRGSATAPGGKTLSMENIQSLSAAYATSGTMYPCERDSLEPSGGYPKGTMTLGRSTSRSSYTNRTPAMGSSPNITSSGLHQQSDPYGDQTLHPARTSSLRHQSGRHPQALDSAGRGEVSSFDLQSQLRELQRENDNLRRELDVGRDGRTGPSMNNVNFWTPDVKRDKGVRREEGVRTSVLKDQYRTNQEDLQQLPLTVQELQEELRAHREMNSRLQQQRQMQAEHERQAKELFLLRKTMEEMEMRIDSQKQTLGARDESIQRLLEMLQCQGQGQGQGHWGRGQPTGIVTMAAQEAESQLENMHVREELHRRNQLQADPAKTRALQTVIDMKDTKISSLERNIRDLEDEVQMLKTSGLLHPDDRHNEIKHVEVYKSHSKFMKTKIEQLKQELNRKESEMQALQTKLETLTNQNSDCKQHIEVLKESLSAKEQRANTLQTEVDALRVRLEEKEQLLTKKTKQLQDLTDEKSTLTGEIRDMKDMLDVKERKVNVLQKKIENLLEQLKDKDKQLAGLRERVQGLQTDSSNTDTALATLEEALSEKERVIENLREQKEREDRVRLEELEQMRKENQVLKDKLSALQPQKLSQSHFVAISYVSAPSVCPAFPPKAQNTEEAVRKCPDITDRLRLLEQEVARNKEESGKSQVEVDRLMTALRDAEMDKLCKEKKIADLERNTAPSQDAMRETAERIRELERALRESMNTSAHREALWAQEETARVQAQRQLEELMGALEKTRQELNATKLHLSSTQQSLHERDGHLNSLRQERRKQLEEILEMKQQALLAAISEKDANIALLELSSSKRKKSQEEVMALKREKDRLMHQLKQQVHPLQATTNHHKPNQSSRSCDSKSRHTNTQGKLFS</sequence>
<dbReference type="GO" id="GO:0048788">
    <property type="term" value="C:cytoskeleton of presynaptic active zone"/>
    <property type="evidence" value="ECO:0007669"/>
    <property type="project" value="TreeGrafter"/>
</dbReference>
<feature type="coiled-coil region" evidence="9">
    <location>
        <begin position="424"/>
        <end position="676"/>
    </location>
</feature>
<evidence type="ECO:0000256" key="4">
    <source>
        <dbReference type="ARBA" id="ARBA00023018"/>
    </source>
</evidence>
<dbReference type="GO" id="GO:0007274">
    <property type="term" value="P:neuromuscular synaptic transmission"/>
    <property type="evidence" value="ECO:0007669"/>
    <property type="project" value="TreeGrafter"/>
</dbReference>
<keyword evidence="2" id="KW-0963">Cytoplasm</keyword>
<dbReference type="Pfam" id="PF10174">
    <property type="entry name" value="Cast"/>
    <property type="match status" value="2"/>
</dbReference>
<evidence type="ECO:0000256" key="8">
    <source>
        <dbReference type="ARBA" id="ARBA00034106"/>
    </source>
</evidence>
<keyword evidence="6" id="KW-0206">Cytoskeleton</keyword>
<evidence type="ECO:0000256" key="1">
    <source>
        <dbReference type="ARBA" id="ARBA00004245"/>
    </source>
</evidence>
<proteinExistence type="predicted"/>
<dbReference type="PANTHER" id="PTHR18861">
    <property type="entry name" value="ELKS/RAB6-INTERACTING/CAST PROTEIN"/>
    <property type="match status" value="1"/>
</dbReference>
<feature type="region of interest" description="Disordered" evidence="10">
    <location>
        <begin position="1"/>
        <end position="110"/>
    </location>
</feature>
<dbReference type="InterPro" id="IPR019323">
    <property type="entry name" value="ELKS/CAST"/>
</dbReference>
<feature type="coiled-coil region" evidence="9">
    <location>
        <begin position="287"/>
        <end position="324"/>
    </location>
</feature>
<evidence type="ECO:0000256" key="9">
    <source>
        <dbReference type="SAM" id="Coils"/>
    </source>
</evidence>
<dbReference type="GO" id="GO:0098882">
    <property type="term" value="F:structural constituent of presynaptic active zone"/>
    <property type="evidence" value="ECO:0007669"/>
    <property type="project" value="TreeGrafter"/>
</dbReference>
<reference evidence="11" key="2">
    <citation type="submission" date="2025-09" db="UniProtKB">
        <authorList>
            <consortium name="Ensembl"/>
        </authorList>
    </citation>
    <scope>IDENTIFICATION</scope>
</reference>
<keyword evidence="5 9" id="KW-0175">Coiled coil</keyword>
<keyword evidence="12" id="KW-1185">Reference proteome</keyword>
<evidence type="ECO:0000313" key="12">
    <source>
        <dbReference type="Proteomes" id="UP000694568"/>
    </source>
</evidence>
<feature type="compositionally biased region" description="Low complexity" evidence="10">
    <location>
        <begin position="150"/>
        <end position="161"/>
    </location>
</feature>
<reference evidence="11" key="1">
    <citation type="submission" date="2025-08" db="UniProtKB">
        <authorList>
            <consortium name="Ensembl"/>
        </authorList>
    </citation>
    <scope>IDENTIFICATION</scope>
</reference>
<evidence type="ECO:0000256" key="3">
    <source>
        <dbReference type="ARBA" id="ARBA00022553"/>
    </source>
</evidence>
<dbReference type="GO" id="GO:0048167">
    <property type="term" value="P:regulation of synaptic plasticity"/>
    <property type="evidence" value="ECO:0007669"/>
    <property type="project" value="TreeGrafter"/>
</dbReference>
<keyword evidence="4" id="KW-0770">Synapse</keyword>
<feature type="compositionally biased region" description="Polar residues" evidence="10">
    <location>
        <begin position="164"/>
        <end position="180"/>
    </location>
</feature>
<dbReference type="GO" id="GO:0030424">
    <property type="term" value="C:axon"/>
    <property type="evidence" value="ECO:0007669"/>
    <property type="project" value="UniProtKB-SubCell"/>
</dbReference>
<keyword evidence="3" id="KW-0597">Phosphoprotein</keyword>
<protein>
    <submittedName>
        <fullName evidence="11">ELKS/RAB6-interacting/CAST family member 2</fullName>
    </submittedName>
</protein>
<name>A0A8C9ZC36_SANLU</name>
<dbReference type="AlphaFoldDB" id="A0A8C9ZC36"/>
<evidence type="ECO:0000256" key="7">
    <source>
        <dbReference type="ARBA" id="ARBA00023273"/>
    </source>
</evidence>
<comment type="subcellular location">
    <subcellularLocation>
        <location evidence="1">Cytoplasm</location>
        <location evidence="1">Cytoskeleton</location>
    </subcellularLocation>
    <subcellularLocation>
        <location evidence="8">Presynapse</location>
    </subcellularLocation>
</comment>